<sequence length="58" mass="6481">MRAGLVPVGTMADSDRTGWEACVLMEILRAGVRDVGKRFPVWHEEEADVQRSRVQGLV</sequence>
<evidence type="ECO:0000313" key="2">
    <source>
        <dbReference type="Proteomes" id="UP001319861"/>
    </source>
</evidence>
<organism evidence="1 2">
    <name type="scientific">Sinomonas cyclohexanicum</name>
    <name type="common">Corynebacterium cyclohexanicum</name>
    <dbReference type="NCBI Taxonomy" id="322009"/>
    <lineage>
        <taxon>Bacteria</taxon>
        <taxon>Bacillati</taxon>
        <taxon>Actinomycetota</taxon>
        <taxon>Actinomycetes</taxon>
        <taxon>Micrococcales</taxon>
        <taxon>Micrococcaceae</taxon>
        <taxon>Sinomonas</taxon>
    </lineage>
</organism>
<protein>
    <submittedName>
        <fullName evidence="1">Uncharacterized protein</fullName>
    </submittedName>
</protein>
<keyword evidence="2" id="KW-1185">Reference proteome</keyword>
<dbReference type="EMBL" id="AP024525">
    <property type="protein sequence ID" value="BCT77430.1"/>
    <property type="molecule type" value="Genomic_DNA"/>
</dbReference>
<reference evidence="1 2" key="1">
    <citation type="journal article" date="2021" name="J. Biosci. Bioeng.">
        <title>Identification and characterization of a chc gene cluster responsible for the aromatization pathway of cyclohexanecarboxylate degradation in Sinomonas cyclohexanicum ATCC 51369.</title>
        <authorList>
            <person name="Yamamoto T."/>
            <person name="Hasegawa Y."/>
            <person name="Lau P.C.K."/>
            <person name="Iwaki H."/>
        </authorList>
    </citation>
    <scope>NUCLEOTIDE SEQUENCE [LARGE SCALE GENOMIC DNA]</scope>
    <source>
        <strain evidence="1 2">ATCC 51369</strain>
    </source>
</reference>
<gene>
    <name evidence="1" type="ORF">SCMU_32720</name>
</gene>
<accession>A0ABM7PYP2</accession>
<proteinExistence type="predicted"/>
<evidence type="ECO:0000313" key="1">
    <source>
        <dbReference type="EMBL" id="BCT77430.1"/>
    </source>
</evidence>
<dbReference type="Proteomes" id="UP001319861">
    <property type="component" value="Chromosome"/>
</dbReference>
<name>A0ABM7PYP2_SINCY</name>